<evidence type="ECO:0000256" key="2">
    <source>
        <dbReference type="PROSITE-ProRule" id="PRU01379"/>
    </source>
</evidence>
<dbReference type="Gene3D" id="3.40.630.10">
    <property type="entry name" value="Zn peptidases"/>
    <property type="match status" value="1"/>
</dbReference>
<dbReference type="Proteomes" id="UP001382455">
    <property type="component" value="Unassembled WGS sequence"/>
</dbReference>
<proteinExistence type="inferred from homology"/>
<feature type="chain" id="PRO_5045727020" evidence="3">
    <location>
        <begin position="22"/>
        <end position="383"/>
    </location>
</feature>
<dbReference type="Gene3D" id="2.60.40.3120">
    <property type="match status" value="1"/>
</dbReference>
<reference evidence="5 6" key="1">
    <citation type="submission" date="2023-12" db="EMBL/GenBank/DDBJ databases">
        <title>Friends and Foes: Symbiotic and Algicidal bacterial influence on Karenia brevis blooms.</title>
        <authorList>
            <person name="Fei C."/>
            <person name="Mohamed A.R."/>
            <person name="Booker A."/>
            <person name="Arshad M."/>
            <person name="Klass S."/>
            <person name="Ahn S."/>
            <person name="Gilbert P.M."/>
            <person name="Heil C.A."/>
            <person name="Martinez J.M."/>
            <person name="Amin S.A."/>
        </authorList>
    </citation>
    <scope>NUCLEOTIDE SEQUENCE [LARGE SCALE GENOMIC DNA]</scope>
    <source>
        <strain evidence="5 6">CE15</strain>
    </source>
</reference>
<keyword evidence="5" id="KW-0121">Carboxypeptidase</keyword>
<sequence>MLFHKHLLSASLLFICCTLHASVNFDGKASCQSESLLLTTDFESARVNDCKINGNHVSISIKPENKPINDSPWYAFKLEAKTASEVTVRVKYYGGKHRYHPKASVDGVNWTALPYRIKNGDLVFQVTLGDTPLLVAGQEIVSNHAYENWMQNIKTRFELTSVSLGQSVQGRAITALLSKGQSDKYLLVIGRQHPPEITGALAYFPFSETLLENSTFRQHYNIVFVPNINPDGVALGHWRHNVNGVDLNRDWKHFKQPETAAIKQYLDTIVKRGGKIIYGVDFHSTHHDVFYTMPQGKGLTPDDTTVNWLERLALAEPNFTVLDKPGHNPGRGVFKQWLSDTYGVHAITYEMGDNTNRKVIKQVAISAANTLSETLLNQSKTAK</sequence>
<keyword evidence="5" id="KW-0378">Hydrolase</keyword>
<keyword evidence="5" id="KW-0645">Protease</keyword>
<dbReference type="RefSeq" id="WP_336435950.1">
    <property type="nucleotide sequence ID" value="NZ_JBAWKS010000002.1"/>
</dbReference>
<dbReference type="PROSITE" id="PS52035">
    <property type="entry name" value="PEPTIDASE_M14"/>
    <property type="match status" value="1"/>
</dbReference>
<comment type="cofactor">
    <cofactor evidence="1">
        <name>Zn(2+)</name>
        <dbReference type="ChEBI" id="CHEBI:29105"/>
    </cofactor>
</comment>
<dbReference type="InterPro" id="IPR050821">
    <property type="entry name" value="Cytosolic_carboxypeptidase"/>
</dbReference>
<comment type="caution">
    <text evidence="5">The sequence shown here is derived from an EMBL/GenBank/DDBJ whole genome shotgun (WGS) entry which is preliminary data.</text>
</comment>
<dbReference type="Pfam" id="PF00246">
    <property type="entry name" value="Peptidase_M14"/>
    <property type="match status" value="1"/>
</dbReference>
<dbReference type="GO" id="GO:0004180">
    <property type="term" value="F:carboxypeptidase activity"/>
    <property type="evidence" value="ECO:0007669"/>
    <property type="project" value="UniProtKB-KW"/>
</dbReference>
<evidence type="ECO:0000313" key="5">
    <source>
        <dbReference type="EMBL" id="MEI4550877.1"/>
    </source>
</evidence>
<dbReference type="SMART" id="SM00631">
    <property type="entry name" value="Zn_pept"/>
    <property type="match status" value="1"/>
</dbReference>
<dbReference type="InterPro" id="IPR000834">
    <property type="entry name" value="Peptidase_M14"/>
</dbReference>
<protein>
    <submittedName>
        <fullName evidence="5">M14-type cytosolic carboxypeptidase</fullName>
    </submittedName>
</protein>
<feature type="signal peptide" evidence="3">
    <location>
        <begin position="1"/>
        <end position="21"/>
    </location>
</feature>
<accession>A0ABU8EV73</accession>
<dbReference type="InterPro" id="IPR040626">
    <property type="entry name" value="Pepdidase_M14_N"/>
</dbReference>
<gene>
    <name evidence="5" type="ORF">WAE96_14495</name>
</gene>
<evidence type="ECO:0000256" key="1">
    <source>
        <dbReference type="ARBA" id="ARBA00001947"/>
    </source>
</evidence>
<evidence type="ECO:0000259" key="4">
    <source>
        <dbReference type="PROSITE" id="PS52035"/>
    </source>
</evidence>
<feature type="active site" description="Proton donor/acceptor" evidence="2">
    <location>
        <position position="350"/>
    </location>
</feature>
<keyword evidence="3" id="KW-0732">Signal</keyword>
<keyword evidence="6" id="KW-1185">Reference proteome</keyword>
<dbReference type="Pfam" id="PF18027">
    <property type="entry name" value="Pepdidase_M14_N"/>
    <property type="match status" value="1"/>
</dbReference>
<evidence type="ECO:0000313" key="6">
    <source>
        <dbReference type="Proteomes" id="UP001382455"/>
    </source>
</evidence>
<evidence type="ECO:0000256" key="3">
    <source>
        <dbReference type="SAM" id="SignalP"/>
    </source>
</evidence>
<organism evidence="5 6">
    <name type="scientific">Pseudoalteromonas spongiae</name>
    <dbReference type="NCBI Taxonomy" id="298657"/>
    <lineage>
        <taxon>Bacteria</taxon>
        <taxon>Pseudomonadati</taxon>
        <taxon>Pseudomonadota</taxon>
        <taxon>Gammaproteobacteria</taxon>
        <taxon>Alteromonadales</taxon>
        <taxon>Pseudoalteromonadaceae</taxon>
        <taxon>Pseudoalteromonas</taxon>
    </lineage>
</organism>
<feature type="domain" description="Peptidase M14" evidence="4">
    <location>
        <begin position="139"/>
        <end position="383"/>
    </location>
</feature>
<name>A0ABU8EV73_9GAMM</name>
<dbReference type="SUPFAM" id="SSF53187">
    <property type="entry name" value="Zn-dependent exopeptidases"/>
    <property type="match status" value="1"/>
</dbReference>
<dbReference type="CDD" id="cd06237">
    <property type="entry name" value="M14_Nna1-like"/>
    <property type="match status" value="1"/>
</dbReference>
<dbReference type="PANTHER" id="PTHR12756">
    <property type="entry name" value="CYTOSOLIC CARBOXYPEPTIDASE"/>
    <property type="match status" value="1"/>
</dbReference>
<comment type="similarity">
    <text evidence="2">Belongs to the peptidase M14 family.</text>
</comment>
<dbReference type="EMBL" id="JBAWKS010000002">
    <property type="protein sequence ID" value="MEI4550877.1"/>
    <property type="molecule type" value="Genomic_DNA"/>
</dbReference>
<dbReference type="PANTHER" id="PTHR12756:SF11">
    <property type="entry name" value="CYTOSOLIC CARBOXYPEPTIDASE 1"/>
    <property type="match status" value="1"/>
</dbReference>